<feature type="transmembrane region" description="Helical" evidence="6">
    <location>
        <begin position="43"/>
        <end position="63"/>
    </location>
</feature>
<evidence type="ECO:0000256" key="3">
    <source>
        <dbReference type="ARBA" id="ARBA00022692"/>
    </source>
</evidence>
<feature type="transmembrane region" description="Helical" evidence="6">
    <location>
        <begin position="153"/>
        <end position="174"/>
    </location>
</feature>
<accession>A0A0M7B6Q5</accession>
<keyword evidence="3 6" id="KW-0812">Transmembrane</keyword>
<evidence type="ECO:0000256" key="4">
    <source>
        <dbReference type="ARBA" id="ARBA00022989"/>
    </source>
</evidence>
<dbReference type="RefSeq" id="WP_055661913.1">
    <property type="nucleotide sequence ID" value="NZ_CYPR01000010.1"/>
</dbReference>
<keyword evidence="5 6" id="KW-0472">Membrane</keyword>
<keyword evidence="8" id="KW-1185">Reference proteome</keyword>
<feature type="transmembrane region" description="Helical" evidence="6">
    <location>
        <begin position="123"/>
        <end position="141"/>
    </location>
</feature>
<evidence type="ECO:0000256" key="5">
    <source>
        <dbReference type="ARBA" id="ARBA00023136"/>
    </source>
</evidence>
<reference evidence="7 8" key="1">
    <citation type="submission" date="2015-09" db="EMBL/GenBank/DDBJ databases">
        <authorList>
            <person name="Jackson K.R."/>
            <person name="Lunt B.L."/>
            <person name="Fisher J.N.B."/>
            <person name="Gardner A.V."/>
            <person name="Bailey M.E."/>
            <person name="Deus L.M."/>
            <person name="Earl A.S."/>
            <person name="Gibby P.D."/>
            <person name="Hartmann K.A."/>
            <person name="Liu J.E."/>
            <person name="Manci A.M."/>
            <person name="Nielsen D.A."/>
            <person name="Solomon M.B."/>
            <person name="Breakwell D.P."/>
            <person name="Burnett S.H."/>
            <person name="Grose J.H."/>
        </authorList>
    </citation>
    <scope>NUCLEOTIDE SEQUENCE [LARGE SCALE GENOMIC DNA]</scope>
    <source>
        <strain evidence="7 8">CECT 7799</strain>
    </source>
</reference>
<evidence type="ECO:0000256" key="1">
    <source>
        <dbReference type="ARBA" id="ARBA00004651"/>
    </source>
</evidence>
<feature type="transmembrane region" description="Helical" evidence="6">
    <location>
        <begin position="19"/>
        <end position="36"/>
    </location>
</feature>
<dbReference type="InterPro" id="IPR019108">
    <property type="entry name" value="Caa3_assmbl_CtaG-rel"/>
</dbReference>
<feature type="transmembrane region" description="Helical" evidence="6">
    <location>
        <begin position="94"/>
        <end position="111"/>
    </location>
</feature>
<feature type="transmembrane region" description="Helical" evidence="6">
    <location>
        <begin position="69"/>
        <end position="87"/>
    </location>
</feature>
<evidence type="ECO:0000256" key="6">
    <source>
        <dbReference type="SAM" id="Phobius"/>
    </source>
</evidence>
<comment type="subcellular location">
    <subcellularLocation>
        <location evidence="1">Cell membrane</location>
        <topology evidence="1">Multi-pass membrane protein</topology>
    </subcellularLocation>
</comment>
<evidence type="ECO:0000313" key="7">
    <source>
        <dbReference type="EMBL" id="CUH11355.1"/>
    </source>
</evidence>
<feature type="transmembrane region" description="Helical" evidence="6">
    <location>
        <begin position="202"/>
        <end position="220"/>
    </location>
</feature>
<dbReference type="Proteomes" id="UP000049455">
    <property type="component" value="Unassembled WGS sequence"/>
</dbReference>
<dbReference type="GO" id="GO:0005886">
    <property type="term" value="C:plasma membrane"/>
    <property type="evidence" value="ECO:0007669"/>
    <property type="project" value="UniProtKB-SubCell"/>
</dbReference>
<proteinExistence type="predicted"/>
<organism evidence="7 8">
    <name type="scientific">Jannaschia seosinensis</name>
    <dbReference type="NCBI Taxonomy" id="313367"/>
    <lineage>
        <taxon>Bacteria</taxon>
        <taxon>Pseudomonadati</taxon>
        <taxon>Pseudomonadota</taxon>
        <taxon>Alphaproteobacteria</taxon>
        <taxon>Rhodobacterales</taxon>
        <taxon>Roseobacteraceae</taxon>
        <taxon>Jannaschia</taxon>
    </lineage>
</organism>
<keyword evidence="2" id="KW-1003">Cell membrane</keyword>
<dbReference type="STRING" id="313367.JSE7799_00177"/>
<gene>
    <name evidence="7" type="ORF">JSE7799_00177</name>
</gene>
<dbReference type="EMBL" id="CYPR01000010">
    <property type="protein sequence ID" value="CUH11355.1"/>
    <property type="molecule type" value="Genomic_DNA"/>
</dbReference>
<dbReference type="Pfam" id="PF09678">
    <property type="entry name" value="Caa3_CtaG"/>
    <property type="match status" value="1"/>
</dbReference>
<evidence type="ECO:0000313" key="8">
    <source>
        <dbReference type="Proteomes" id="UP000049455"/>
    </source>
</evidence>
<protein>
    <submittedName>
        <fullName evidence="7">Cytochrome c oxidase caa3 assembly factor (Caa3_CtaG)</fullName>
    </submittedName>
</protein>
<dbReference type="AlphaFoldDB" id="A0A0M7B6Q5"/>
<sequence length="232" mass="24561">MEGIYCGPPPVPDAIWMRWNFDPYLLAALALFALIVGRNRPGAAAIAVLAVVFVSPLCALSSALFSARVVHHVLLIAVAAPLLAWSLPAREARSPALSFAVSSAVLWAWHVPAAYDLALSHFGVYWTMQVTLLATATWFWRDVFAAARSPVDGLVFIVAGFAQMGMLGAILTFAPEALYAAHAVGPFAWGLTPLGDQQLGGLLMWVPAGLPYAVAGAVVARRGWAGLQGQNA</sequence>
<evidence type="ECO:0000256" key="2">
    <source>
        <dbReference type="ARBA" id="ARBA00022475"/>
    </source>
</evidence>
<name>A0A0M7B6Q5_9RHOB</name>
<keyword evidence="4 6" id="KW-1133">Transmembrane helix</keyword>